<dbReference type="InterPro" id="IPR027417">
    <property type="entry name" value="P-loop_NTPase"/>
</dbReference>
<dbReference type="PROSITE" id="PS50088">
    <property type="entry name" value="ANK_REPEAT"/>
    <property type="match status" value="2"/>
</dbReference>
<accession>G3JKQ6</accession>
<feature type="region of interest" description="Disordered" evidence="2">
    <location>
        <begin position="1935"/>
        <end position="1979"/>
    </location>
</feature>
<dbReference type="Pfam" id="PF23238">
    <property type="entry name" value="DUF7068"/>
    <property type="match status" value="1"/>
</dbReference>
<dbReference type="InterPro" id="IPR011989">
    <property type="entry name" value="ARM-like"/>
</dbReference>
<dbReference type="eggNOG" id="KOG0504">
    <property type="taxonomic scope" value="Eukaryota"/>
</dbReference>
<dbReference type="SUPFAM" id="SSF52540">
    <property type="entry name" value="P-loop containing nucleoside triphosphate hydrolases"/>
    <property type="match status" value="1"/>
</dbReference>
<dbReference type="Proteomes" id="UP000001610">
    <property type="component" value="Unassembled WGS sequence"/>
</dbReference>
<dbReference type="GeneID" id="18167671"/>
<dbReference type="Gene3D" id="1.25.40.20">
    <property type="entry name" value="Ankyrin repeat-containing domain"/>
    <property type="match status" value="1"/>
</dbReference>
<dbReference type="OMA" id="MTHENEE"/>
<dbReference type="InterPro" id="IPR002110">
    <property type="entry name" value="Ankyrin_rpt"/>
</dbReference>
<feature type="compositionally biased region" description="Polar residues" evidence="2">
    <location>
        <begin position="1942"/>
        <end position="1955"/>
    </location>
</feature>
<dbReference type="InterPro" id="IPR055496">
    <property type="entry name" value="DUF7068"/>
</dbReference>
<dbReference type="SUPFAM" id="SSF48403">
    <property type="entry name" value="Ankyrin repeat"/>
    <property type="match status" value="1"/>
</dbReference>
<dbReference type="HOGENOM" id="CLU_233322_0_0_1"/>
<dbReference type="SUPFAM" id="SSF48371">
    <property type="entry name" value="ARM repeat"/>
    <property type="match status" value="1"/>
</dbReference>
<dbReference type="PANTHER" id="PTHR46844">
    <property type="entry name" value="SLR5058 PROTEIN"/>
    <property type="match status" value="1"/>
</dbReference>
<dbReference type="OrthoDB" id="426293at2759"/>
<dbReference type="InterPro" id="IPR007111">
    <property type="entry name" value="NACHT_NTPase"/>
</dbReference>
<evidence type="ECO:0000259" key="3">
    <source>
        <dbReference type="PROSITE" id="PS50837"/>
    </source>
</evidence>
<dbReference type="InterPro" id="IPR016024">
    <property type="entry name" value="ARM-type_fold"/>
</dbReference>
<dbReference type="InterPro" id="IPR003593">
    <property type="entry name" value="AAA+_ATPase"/>
</dbReference>
<dbReference type="EMBL" id="JH126402">
    <property type="protein sequence ID" value="EGX91495.1"/>
    <property type="molecule type" value="Genomic_DNA"/>
</dbReference>
<dbReference type="PROSITE" id="PS50297">
    <property type="entry name" value="ANK_REP_REGION"/>
    <property type="match status" value="1"/>
</dbReference>
<dbReference type="SMART" id="SM00382">
    <property type="entry name" value="AAA"/>
    <property type="match status" value="1"/>
</dbReference>
<name>G3JKQ6_CORMM</name>
<feature type="repeat" description="ANK" evidence="1">
    <location>
        <begin position="1768"/>
        <end position="1800"/>
    </location>
</feature>
<feature type="compositionally biased region" description="Basic and acidic residues" evidence="2">
    <location>
        <begin position="1957"/>
        <end position="1970"/>
    </location>
</feature>
<dbReference type="PANTHER" id="PTHR46844:SF1">
    <property type="entry name" value="SLR5058 PROTEIN"/>
    <property type="match status" value="1"/>
</dbReference>
<dbReference type="PROSITE" id="PS50837">
    <property type="entry name" value="NACHT"/>
    <property type="match status" value="1"/>
</dbReference>
<evidence type="ECO:0000313" key="5">
    <source>
        <dbReference type="Proteomes" id="UP000001610"/>
    </source>
</evidence>
<dbReference type="InterPro" id="IPR036770">
    <property type="entry name" value="Ankyrin_rpt-contain_sf"/>
</dbReference>
<evidence type="ECO:0000256" key="1">
    <source>
        <dbReference type="PROSITE-ProRule" id="PRU00023"/>
    </source>
</evidence>
<evidence type="ECO:0000256" key="2">
    <source>
        <dbReference type="SAM" id="MobiDB-lite"/>
    </source>
</evidence>
<keyword evidence="5" id="KW-1185">Reference proteome</keyword>
<dbReference type="SMART" id="SM00355">
    <property type="entry name" value="ZnF_C2H2"/>
    <property type="match status" value="2"/>
</dbReference>
<dbReference type="Gene3D" id="3.40.50.300">
    <property type="entry name" value="P-loop containing nucleotide triphosphate hydrolases"/>
    <property type="match status" value="1"/>
</dbReference>
<dbReference type="Gene3D" id="1.25.10.10">
    <property type="entry name" value="Leucine-rich Repeat Variant"/>
    <property type="match status" value="2"/>
</dbReference>
<feature type="domain" description="NACHT" evidence="3">
    <location>
        <begin position="388"/>
        <end position="524"/>
    </location>
</feature>
<feature type="region of interest" description="Disordered" evidence="2">
    <location>
        <begin position="1893"/>
        <end position="1923"/>
    </location>
</feature>
<dbReference type="RefSeq" id="XP_006670860.1">
    <property type="nucleotide sequence ID" value="XM_006670797.1"/>
</dbReference>
<sequence length="2037" mass="228324">MAPSSEEGVRLENITAQRDKSNTDIDIVAIHGLDTKSPNTWTFKSKDGKPDVNWLADSDMLPSQMDRARILTCDWPASLFQPSALTSKTVGDYTRPLLAGIKRELLEDDHFEREPRPILFIASCLGGVILSAALVKAASADSDYHRIFRATRGIVFLATPFRATSFKDVADWAEVALRFHASCTDQKLTTLMVHAKETDPVIIEEFTRLYRGKENPLELVSFCEGKTTSLTKKVVSWLSLPRQLCQEKLLVDEGSAHLDIVTNRLRLDRCHSLMNKFSGPDCADYRTVAGEIKAAAANILRGTLLNQADDYIRTNCYPEATQITRLSGAPLPMDQCYINLTLVEADRAGEVVKHNSLDTAPHKRHEREMVMEVSLSTLFNDRNGKLPRRIMIRGSAGVGKTTLCKKIVYDFHYGTSTELHRLWTKLFDRVLWIPLRNLKEELVLSFNKLLFYEFFSIPQERQDLANHVADLLPMISSRTLFLLDGLDEILPDLHVGEKRFKFLEVLLGQNNVIITSRPSANLPDLLRPCDLVLETIGFYPLQVKEYIQQTFSRLSSSSGTLVRIPILLDALCYTWDERRDADRAGPPATMTEIYSALEIKLWRKDAVKMGKRARGTPVTASDVATGVTGLISDERQFLELLAFSGLDANKIVFSSVDWEHIASRLNCREFLPSRQLLQISFLRTTNRNRESGPCHFIHLTFQEYFAARYFVRKWTAPDAQLELLGRGRANTMLVNPKEYIRKHKYTRRYLIFWRFVAGLLDQEYQASLVGFIHTIEQEPLDLLGHAHHELLMYCLSDISDASEMRRRLEYRLTQWLLFDDRQRDRVEEALDAYSSFFERFRPGIDSQAEFPERVLNSAIQQSAPGSSFRDNHPDYSLALSTLRRQPRLPDAVLTTVVMHLSDDEDSVRNDAARILCSQEYLPYEIFDAIAKHLDGHYLDVCSALQALSDRRTLPDQVVSRVAMCMTHENEEIREDSINTLKCLDPAPLAILAAMEAHLDDTAVEVCQAAFFALCARSCLPQEIAERVAARFNHEDPPFVSMGPYYDSGWECLPPNLLAAILERLDFGEWIMWTGTFEMLASQPALPPGVLYGIALGLHHDDDNVRGQAISILDMAPSLPEDLLLKVAARLHDKDDEVRSIAFRALVRRSDLSEHVNRELTAALNDETYCVRAAIAEKLPKELPLPRAIVQGIASHLGDIEPMLRLKAMTVLSRQKELPPKILAAIKANLRDQEYWIRQAAVEAVFRITSPVSPTDSEFFSLVRKSLHDESSHVRHTSFMLLCTLPKVPEDMLEEIVATFVENDPPVAQTALRYLCSQPVLPERVLSMLSVKICYFCDVYDVTPLRHLALITHLSFYINDGEFCFNIDDGIKRFPISVNPNVLQDVRPDWSPAINETHCDVANIHQIADQQFVDQLVNKLTQSASGMYGTLLRAARGYDSNVDRITVLNEPTIGEMEDKLEQLTDALIDAFDDTLSRIQRLPGSRSRLALSALMHLAHAKRLFQAAELSDVLALRPGSTSVNAKYRPTAKMILDCCQGLAMLDEHTGQLRLAHYSIQEYLVAASDTLFPQCEVRLALDCLSYLLLDDFKSGPLHTRAEIATRVAAYPFVSYASAFWGRYAQPVETDAAVWDALLLFYKSVRATAAATQVLYYQKGYHEGYYGVRESVSTSPLHHAAMNCLTHSIHTLLPHFDVDEATAMGTTPLIKAASSGHVAVVALLLARGADPHRCNWYGDALQCAAEAGECATVRQLVDWGMSPEGGQDGENGERGRAPLSCALDRDRAHTIETLVDLGADLHLESDDERENVFLEACSRNGEKTVDVLISRGWVDVRAGGHHMVQALRVATLPMLRHLIAAGADVNAVDKDGRTALWYAKQEDDEKAIRILEEAGATLGGDEQSMNVEGRIPDLNGRDESKNDASAGEVENHEVVAAGEAAGHPPLPIQSQGQIQGNTEEPQTPEHDPGLHDDKHPCPFGSCGWGPGTKTLRDRHITERHEKGGVDGKFFCSVDSCEYSPSGGKTFPRKDSWHQHMVETHRAG</sequence>
<evidence type="ECO:0000313" key="4">
    <source>
        <dbReference type="EMBL" id="EGX91495.1"/>
    </source>
</evidence>
<dbReference type="InterPro" id="IPR013087">
    <property type="entry name" value="Znf_C2H2_type"/>
</dbReference>
<dbReference type="KEGG" id="cmt:CCM_05653"/>
<organism evidence="4 5">
    <name type="scientific">Cordyceps militaris (strain CM01)</name>
    <name type="common">Caterpillar fungus</name>
    <dbReference type="NCBI Taxonomy" id="983644"/>
    <lineage>
        <taxon>Eukaryota</taxon>
        <taxon>Fungi</taxon>
        <taxon>Dikarya</taxon>
        <taxon>Ascomycota</taxon>
        <taxon>Pezizomycotina</taxon>
        <taxon>Sordariomycetes</taxon>
        <taxon>Hypocreomycetidae</taxon>
        <taxon>Hypocreales</taxon>
        <taxon>Cordycipitaceae</taxon>
        <taxon>Cordyceps</taxon>
    </lineage>
</organism>
<protein>
    <submittedName>
        <fullName evidence="4">Ankyrin repeat-containing domain</fullName>
    </submittedName>
</protein>
<dbReference type="InParanoid" id="G3JKQ6"/>
<proteinExistence type="predicted"/>
<dbReference type="STRING" id="983644.G3JKQ6"/>
<keyword evidence="1" id="KW-0040">ANK repeat</keyword>
<reference evidence="4 5" key="1">
    <citation type="journal article" date="2011" name="Genome Biol.">
        <title>Genome sequence of the insect pathogenic fungus Cordyceps militaris, a valued traditional Chinese medicine.</title>
        <authorList>
            <person name="Zheng P."/>
            <person name="Xia Y."/>
            <person name="Xiao G."/>
            <person name="Xiong C."/>
            <person name="Hu X."/>
            <person name="Zhang S."/>
            <person name="Zheng H."/>
            <person name="Huang Y."/>
            <person name="Zhou Y."/>
            <person name="Wang S."/>
            <person name="Zhao G.P."/>
            <person name="Liu X."/>
            <person name="St Leger R.J."/>
            <person name="Wang C."/>
        </authorList>
    </citation>
    <scope>NUCLEOTIDE SEQUENCE [LARGE SCALE GENOMIC DNA]</scope>
    <source>
        <strain evidence="4 5">CM01</strain>
    </source>
</reference>
<dbReference type="Pfam" id="PF05729">
    <property type="entry name" value="NACHT"/>
    <property type="match status" value="1"/>
</dbReference>
<dbReference type="Pfam" id="PF12796">
    <property type="entry name" value="Ank_2"/>
    <property type="match status" value="1"/>
</dbReference>
<gene>
    <name evidence="4" type="ORF">CCM_05653</name>
</gene>
<dbReference type="VEuPathDB" id="FungiDB:CCM_05653"/>
<dbReference type="SMART" id="SM00248">
    <property type="entry name" value="ANK"/>
    <property type="match status" value="6"/>
</dbReference>
<feature type="repeat" description="ANK" evidence="1">
    <location>
        <begin position="1698"/>
        <end position="1730"/>
    </location>
</feature>